<dbReference type="PANTHER" id="PTHR24559:SF444">
    <property type="entry name" value="REVERSE TRANSCRIPTASE DOMAIN-CONTAINING PROTEIN"/>
    <property type="match status" value="1"/>
</dbReference>
<proteinExistence type="predicted"/>
<feature type="coiled-coil region" evidence="1">
    <location>
        <begin position="44"/>
        <end position="76"/>
    </location>
</feature>
<accession>A0A699GHQ9</accession>
<dbReference type="PANTHER" id="PTHR24559">
    <property type="entry name" value="TRANSPOSON TY3-I GAG-POL POLYPROTEIN"/>
    <property type="match status" value="1"/>
</dbReference>
<gene>
    <name evidence="4" type="ORF">Tci_001322</name>
</gene>
<protein>
    <recommendedName>
        <fullName evidence="3">Retrotransposon gag domain-containing protein</fullName>
    </recommendedName>
</protein>
<dbReference type="CDD" id="cd01647">
    <property type="entry name" value="RT_LTR"/>
    <property type="match status" value="1"/>
</dbReference>
<evidence type="ECO:0000256" key="2">
    <source>
        <dbReference type="SAM" id="MobiDB-lite"/>
    </source>
</evidence>
<reference evidence="4" key="1">
    <citation type="journal article" date="2019" name="Sci. Rep.">
        <title>Draft genome of Tanacetum cinerariifolium, the natural source of mosquito coil.</title>
        <authorList>
            <person name="Yamashiro T."/>
            <person name="Shiraishi A."/>
            <person name="Satake H."/>
            <person name="Nakayama K."/>
        </authorList>
    </citation>
    <scope>NUCLEOTIDE SEQUENCE</scope>
</reference>
<evidence type="ECO:0000259" key="3">
    <source>
        <dbReference type="Pfam" id="PF03732"/>
    </source>
</evidence>
<feature type="domain" description="Retrotransposon gag" evidence="3">
    <location>
        <begin position="443"/>
        <end position="533"/>
    </location>
</feature>
<dbReference type="Pfam" id="PF03732">
    <property type="entry name" value="Retrotrans_gag"/>
    <property type="match status" value="1"/>
</dbReference>
<dbReference type="Gene3D" id="3.10.10.10">
    <property type="entry name" value="HIV Type 1 Reverse Transcriptase, subunit A, domain 1"/>
    <property type="match status" value="2"/>
</dbReference>
<organism evidence="4">
    <name type="scientific">Tanacetum cinerariifolium</name>
    <name type="common">Dalmatian daisy</name>
    <name type="synonym">Chrysanthemum cinerariifolium</name>
    <dbReference type="NCBI Taxonomy" id="118510"/>
    <lineage>
        <taxon>Eukaryota</taxon>
        <taxon>Viridiplantae</taxon>
        <taxon>Streptophyta</taxon>
        <taxon>Embryophyta</taxon>
        <taxon>Tracheophyta</taxon>
        <taxon>Spermatophyta</taxon>
        <taxon>Magnoliopsida</taxon>
        <taxon>eudicotyledons</taxon>
        <taxon>Gunneridae</taxon>
        <taxon>Pentapetalae</taxon>
        <taxon>asterids</taxon>
        <taxon>campanulids</taxon>
        <taxon>Asterales</taxon>
        <taxon>Asteraceae</taxon>
        <taxon>Asteroideae</taxon>
        <taxon>Anthemideae</taxon>
        <taxon>Anthemidinae</taxon>
        <taxon>Tanacetum</taxon>
    </lineage>
</organism>
<evidence type="ECO:0000313" key="4">
    <source>
        <dbReference type="EMBL" id="GEU29344.1"/>
    </source>
</evidence>
<dbReference type="InterPro" id="IPR005162">
    <property type="entry name" value="Retrotrans_gag_dom"/>
</dbReference>
<dbReference type="InterPro" id="IPR043128">
    <property type="entry name" value="Rev_trsase/Diguanyl_cyclase"/>
</dbReference>
<evidence type="ECO:0000256" key="1">
    <source>
        <dbReference type="SAM" id="Coils"/>
    </source>
</evidence>
<dbReference type="InterPro" id="IPR043502">
    <property type="entry name" value="DNA/RNA_pol_sf"/>
</dbReference>
<dbReference type="InterPro" id="IPR053134">
    <property type="entry name" value="RNA-dir_DNA_polymerase"/>
</dbReference>
<dbReference type="AlphaFoldDB" id="A0A699GHQ9"/>
<keyword evidence="1" id="KW-0175">Coiled coil</keyword>
<feature type="compositionally biased region" description="Basic and acidic residues" evidence="2">
    <location>
        <begin position="574"/>
        <end position="586"/>
    </location>
</feature>
<dbReference type="Gene3D" id="3.30.70.270">
    <property type="match status" value="3"/>
</dbReference>
<dbReference type="SUPFAM" id="SSF56672">
    <property type="entry name" value="DNA/RNA polymerases"/>
    <property type="match status" value="1"/>
</dbReference>
<name>A0A699GHQ9_TANCI</name>
<comment type="caution">
    <text evidence="4">The sequence shown here is derived from an EMBL/GenBank/DDBJ whole genome shotgun (WGS) entry which is preliminary data.</text>
</comment>
<sequence length="936" mass="107597">MNSPLENGEIIVNRRDIMPRVKLVPLLVQLLQEEKAVESDTPKKKKLQEQIDAQVARELEEQQERKDMRMNEQIARYAEVARIYAEEEIQGMIDSLDKSNETIAKYLHEYQEFASELPLEKKIELISDLVKYQEHYTKVEDFIPMGSKKEFERLKRKGLNLEKEKVKKQKSSKEPPEIETITKEFTKEKIKEMMQLVPVEDVKQVLQCGVIGVDDAFVHNKFCAIRIGASVSLSFKVLNARIHSFEKMNDQDRATIAKSSTLPHDSAPRVTSPVADEGSRLKERVQVLEDREAVATKQSGEDAPIKGRSPNEGEAAAERITGRAFRCVSDISELRLQEHWYMLVLVTSGDARSSHMISEDAKSWVCCIYSLSYSTIVHYLNDWHNNWVSSQTYEVTNIIVDVFEYHFQGDGRIDDQDSQVGGQGSEVNVGVNGVPGFFIIIAQQALTWWNSQIHTRGREATVGMSWEDFKTFTREEFCPSNEMQKLETELQNYAMVGAGHDVYTDRFHELARLVSHLVTPEGKRIKRYVYGLTKQIRGMVAAMEPKTIQKAVKIADTLTDEALRNGLIKKKLEKRQNRGEPSKDRNGSGNQWNQVRGRAFLLGAEEARQDSNIVTGIEPSDLGFSYEIKIDNGSGSFNVIIGMDWLSDHNAEIICHEKVVRVPLLERKMLRVLGEKLKEKVRQLMSARTKEHKQEKIIVVKDFPEVFLDDLSRLLPVREIKFRIELVLRSMPIAKSPYRLAPSELEGLSGQLKEIQDKGFIRPSSSPWGAPYVSKIDLRSGYHQLKVHEDDILKTTFRTCYRHFEFTVMPFALTNAPAEEHEVHLGLVLELLKEEKLYAKFSKCEFWLREVQFLGYVINGDGIYVDPYKIEAVKNWKAYRTPSEVRSFLGLAWYYRRFIKEFSKIAKPLTVFTQKSLGLRCVLIDVRSSLDFYTKF</sequence>
<feature type="region of interest" description="Disordered" evidence="2">
    <location>
        <begin position="292"/>
        <end position="316"/>
    </location>
</feature>
<dbReference type="EMBL" id="BKCJ010000061">
    <property type="protein sequence ID" value="GEU29344.1"/>
    <property type="molecule type" value="Genomic_DNA"/>
</dbReference>
<feature type="region of interest" description="Disordered" evidence="2">
    <location>
        <begin position="569"/>
        <end position="592"/>
    </location>
</feature>